<dbReference type="EMBL" id="LT934117">
    <property type="protein sequence ID" value="VAH89963.1"/>
    <property type="molecule type" value="Genomic_DNA"/>
</dbReference>
<name>A0A9R0S7Z4_TRITD</name>
<evidence type="ECO:0000313" key="3">
    <source>
        <dbReference type="Proteomes" id="UP000324705"/>
    </source>
</evidence>
<dbReference type="Proteomes" id="UP000324705">
    <property type="component" value="Chromosome 4A"/>
</dbReference>
<keyword evidence="3" id="KW-1185">Reference proteome</keyword>
<gene>
    <name evidence="2" type="ORF">TRITD_4Av1G054900</name>
</gene>
<evidence type="ECO:0000256" key="1">
    <source>
        <dbReference type="SAM" id="MobiDB-lite"/>
    </source>
</evidence>
<protein>
    <submittedName>
        <fullName evidence="2">Uncharacterized protein</fullName>
    </submittedName>
</protein>
<sequence length="171" mass="20001">MTSQGWVAQRTVPIIQSDPTIGCKELLGHLEDTYGTTIEYHTVWQGKDRAQKEIYGCMRQSFQYLFKFKAEVEKRSPGSIVEVDMKMVHDRRNPKWEDYVHDYFSLEKFRAAYAGEVEPLTDRSQWPHVQFPFDMEAPLDKKRGVGRPRKNRYKIFLEGGDGGPKKKKEPK</sequence>
<feature type="region of interest" description="Disordered" evidence="1">
    <location>
        <begin position="139"/>
        <end position="171"/>
    </location>
</feature>
<proteinExistence type="predicted"/>
<organism evidence="2 3">
    <name type="scientific">Triticum turgidum subsp. durum</name>
    <name type="common">Durum wheat</name>
    <name type="synonym">Triticum durum</name>
    <dbReference type="NCBI Taxonomy" id="4567"/>
    <lineage>
        <taxon>Eukaryota</taxon>
        <taxon>Viridiplantae</taxon>
        <taxon>Streptophyta</taxon>
        <taxon>Embryophyta</taxon>
        <taxon>Tracheophyta</taxon>
        <taxon>Spermatophyta</taxon>
        <taxon>Magnoliopsida</taxon>
        <taxon>Liliopsida</taxon>
        <taxon>Poales</taxon>
        <taxon>Poaceae</taxon>
        <taxon>BOP clade</taxon>
        <taxon>Pooideae</taxon>
        <taxon>Triticodae</taxon>
        <taxon>Triticeae</taxon>
        <taxon>Triticinae</taxon>
        <taxon>Triticum</taxon>
    </lineage>
</organism>
<dbReference type="OMA" id="SIVEIDC"/>
<evidence type="ECO:0000313" key="2">
    <source>
        <dbReference type="EMBL" id="VAH89963.1"/>
    </source>
</evidence>
<feature type="compositionally biased region" description="Basic residues" evidence="1">
    <location>
        <begin position="144"/>
        <end position="153"/>
    </location>
</feature>
<accession>A0A9R0S7Z4</accession>
<reference evidence="2 3" key="1">
    <citation type="submission" date="2017-09" db="EMBL/GenBank/DDBJ databases">
        <authorList>
            <consortium name="International Durum Wheat Genome Sequencing Consortium (IDWGSC)"/>
            <person name="Milanesi L."/>
        </authorList>
    </citation>
    <scope>NUCLEOTIDE SEQUENCE [LARGE SCALE GENOMIC DNA]</scope>
    <source>
        <strain evidence="3">cv. Svevo</strain>
    </source>
</reference>
<dbReference type="Gramene" id="TRITD4Av1G054900.1">
    <property type="protein sequence ID" value="TRITD4Av1G054900.1"/>
    <property type="gene ID" value="TRITD4Av1G054900"/>
</dbReference>
<dbReference type="AlphaFoldDB" id="A0A9R0S7Z4"/>